<dbReference type="KEGG" id="sod:Sant_3979"/>
<organism evidence="2 3">
    <name type="scientific">Sodalis praecaptivus</name>
    <dbReference type="NCBI Taxonomy" id="1239307"/>
    <lineage>
        <taxon>Bacteria</taxon>
        <taxon>Pseudomonadati</taxon>
        <taxon>Pseudomonadota</taxon>
        <taxon>Gammaproteobacteria</taxon>
        <taxon>Enterobacterales</taxon>
        <taxon>Bruguierivoracaceae</taxon>
        <taxon>Sodalis</taxon>
    </lineage>
</organism>
<dbReference type="EMBL" id="CP006569">
    <property type="protein sequence ID" value="AHF78935.1"/>
    <property type="molecule type" value="Genomic_DNA"/>
</dbReference>
<dbReference type="AlphaFoldDB" id="W0I3A2"/>
<dbReference type="PATRIC" id="fig|1239307.3.peg.4390"/>
<gene>
    <name evidence="2" type="ORF">Sant_3979</name>
</gene>
<accession>W0I3A2</accession>
<dbReference type="Pfam" id="PF07305">
    <property type="entry name" value="DUF1454"/>
    <property type="match status" value="1"/>
</dbReference>
<proteinExistence type="predicted"/>
<evidence type="ECO:0000256" key="1">
    <source>
        <dbReference type="SAM" id="MobiDB-lite"/>
    </source>
</evidence>
<sequence length="270" mass="27719">MAAPSSALNRRAARRRSAWLLAMLCATGIDVVHGEATPAAPPPAGNAGGANHGASAPPASDVNPPPPAGNAGGANRGASASSARVANAPPPAAKGIAGPPAPAGTAPTAPYLLAGAPTFDTTVTQFRERYNRHNPTLPIGEFRALEGPSEPANLTRAASKINETLYASTALEKGSGKIKTLQLTYLPVEGGTEKAARATAIAYMAALLREFEPTISAEQSTARVLDLLNRGQGSRFFQQQWGALRYVVADNGDKGLTFAVEPVKLALAEP</sequence>
<dbReference type="InterPro" id="IPR009918">
    <property type="entry name" value="DUF1454"/>
</dbReference>
<evidence type="ECO:0000313" key="2">
    <source>
        <dbReference type="EMBL" id="AHF78935.1"/>
    </source>
</evidence>
<feature type="compositionally biased region" description="Low complexity" evidence="1">
    <location>
        <begin position="76"/>
        <end position="102"/>
    </location>
</feature>
<dbReference type="HOGENOM" id="CLU_1030146_0_0_6"/>
<protein>
    <submittedName>
        <fullName evidence="2">Uncharacterized protein</fullName>
    </submittedName>
</protein>
<evidence type="ECO:0000313" key="3">
    <source>
        <dbReference type="Proteomes" id="UP000019028"/>
    </source>
</evidence>
<dbReference type="Proteomes" id="UP000019028">
    <property type="component" value="Chromosome"/>
</dbReference>
<keyword evidence="3" id="KW-1185">Reference proteome</keyword>
<feature type="region of interest" description="Disordered" evidence="1">
    <location>
        <begin position="40"/>
        <end position="102"/>
    </location>
</feature>
<reference evidence="2 3" key="1">
    <citation type="journal article" date="2014" name="Genome Biol. Evol.">
        <title>Genome degeneration and adaptation in a nascent stage of symbiosis.</title>
        <authorList>
            <person name="Oakeson K.F."/>
            <person name="Gil R."/>
            <person name="Clayton A.L."/>
            <person name="Dunn D.M."/>
            <person name="von Niederhausern A.C."/>
            <person name="Hamil C."/>
            <person name="Aoyagi A."/>
            <person name="Duval B."/>
            <person name="Baca A."/>
            <person name="Silva F.J."/>
            <person name="Vallier A."/>
            <person name="Jackson D.G."/>
            <person name="Latorre A."/>
            <person name="Weiss R.B."/>
            <person name="Heddi A."/>
            <person name="Moya A."/>
            <person name="Dale C."/>
        </authorList>
    </citation>
    <scope>NUCLEOTIDE SEQUENCE [LARGE SCALE GENOMIC DNA]</scope>
    <source>
        <strain evidence="2 3">HS1</strain>
    </source>
</reference>
<feature type="compositionally biased region" description="Low complexity" evidence="1">
    <location>
        <begin position="52"/>
        <end position="62"/>
    </location>
</feature>
<name>W0I3A2_9GAMM</name>